<protein>
    <submittedName>
        <fullName evidence="2">Uncharacterized protein</fullName>
    </submittedName>
</protein>
<dbReference type="EMBL" id="GBRH01202273">
    <property type="protein sequence ID" value="JAD95622.1"/>
    <property type="molecule type" value="Transcribed_RNA"/>
</dbReference>
<evidence type="ECO:0000313" key="2">
    <source>
        <dbReference type="EMBL" id="JAD95622.1"/>
    </source>
</evidence>
<dbReference type="AlphaFoldDB" id="A0A0A9EHX7"/>
<organism evidence="2">
    <name type="scientific">Arundo donax</name>
    <name type="common">Giant reed</name>
    <name type="synonym">Donax arundinaceus</name>
    <dbReference type="NCBI Taxonomy" id="35708"/>
    <lineage>
        <taxon>Eukaryota</taxon>
        <taxon>Viridiplantae</taxon>
        <taxon>Streptophyta</taxon>
        <taxon>Embryophyta</taxon>
        <taxon>Tracheophyta</taxon>
        <taxon>Spermatophyta</taxon>
        <taxon>Magnoliopsida</taxon>
        <taxon>Liliopsida</taxon>
        <taxon>Poales</taxon>
        <taxon>Poaceae</taxon>
        <taxon>PACMAD clade</taxon>
        <taxon>Arundinoideae</taxon>
        <taxon>Arundineae</taxon>
        <taxon>Arundo</taxon>
    </lineage>
</organism>
<reference evidence="2" key="1">
    <citation type="submission" date="2014-09" db="EMBL/GenBank/DDBJ databases">
        <authorList>
            <person name="Magalhaes I.L.F."/>
            <person name="Oliveira U."/>
            <person name="Santos F.R."/>
            <person name="Vidigal T.H.D.A."/>
            <person name="Brescovit A.D."/>
            <person name="Santos A.J."/>
        </authorList>
    </citation>
    <scope>NUCLEOTIDE SEQUENCE</scope>
    <source>
        <tissue evidence="2">Shoot tissue taken approximately 20 cm above the soil surface</tissue>
    </source>
</reference>
<accession>A0A0A9EHX7</accession>
<feature type="region of interest" description="Disordered" evidence="1">
    <location>
        <begin position="1"/>
        <end position="78"/>
    </location>
</feature>
<proteinExistence type="predicted"/>
<feature type="compositionally biased region" description="Polar residues" evidence="1">
    <location>
        <begin position="47"/>
        <end position="62"/>
    </location>
</feature>
<feature type="compositionally biased region" description="Basic residues" evidence="1">
    <location>
        <begin position="1"/>
        <end position="10"/>
    </location>
</feature>
<name>A0A0A9EHX7_ARUDO</name>
<evidence type="ECO:0000256" key="1">
    <source>
        <dbReference type="SAM" id="MobiDB-lite"/>
    </source>
</evidence>
<sequence length="78" mass="7879">MRAATRRTRAARSSSARRPSPEGAGEKEKALPSAAAAQGGQRKEAGSGTQEWCATERPQSVQAAVGPGGATAGSRRGS</sequence>
<reference evidence="2" key="2">
    <citation type="journal article" date="2015" name="Data Brief">
        <title>Shoot transcriptome of the giant reed, Arundo donax.</title>
        <authorList>
            <person name="Barrero R.A."/>
            <person name="Guerrero F.D."/>
            <person name="Moolhuijzen P."/>
            <person name="Goolsby J.A."/>
            <person name="Tidwell J."/>
            <person name="Bellgard S.E."/>
            <person name="Bellgard M.I."/>
        </authorList>
    </citation>
    <scope>NUCLEOTIDE SEQUENCE</scope>
    <source>
        <tissue evidence="2">Shoot tissue taken approximately 20 cm above the soil surface</tissue>
    </source>
</reference>